<sequence length="310" mass="36373">MKLSKLCKVGMSFLTKPYYRTRVLIKLGYYDSLSDEEFLKKVFPKYMGYPLDLENPKTFSEKLQWLKVNYRDPIQTVMVDKHEAKNFIAQRVGEQYIIRTLAVWDSVEDIDFDALPNQFVLKCTHDSGGIVICKDKSSLDREAAKAKLSASLQRDYSRIAREWPYKDVPRRIIAEEYLSELGSNEILDYKMYCFHGKPKLTVVCSDRFSKTGTRMNFYDIDWEPMGIHFGHYPPVSTEFTRPETYEEMLRLAAELSKDCPFLRVDFYEIKGRLYIGELTFFPGAGLEKFRPMTKDYELGEWLHLETVHRG</sequence>
<dbReference type="RefSeq" id="WP_156719283.1">
    <property type="nucleotide sequence ID" value="NZ_CACRUF010000016.1"/>
</dbReference>
<evidence type="ECO:0008006" key="2">
    <source>
        <dbReference type="Google" id="ProtNLM"/>
    </source>
</evidence>
<dbReference type="SUPFAM" id="SSF56059">
    <property type="entry name" value="Glutathione synthetase ATP-binding domain-like"/>
    <property type="match status" value="1"/>
</dbReference>
<dbReference type="Pfam" id="PF14305">
    <property type="entry name" value="ATPgrasp_TupA"/>
    <property type="match status" value="1"/>
</dbReference>
<dbReference type="EMBL" id="CACRUF010000016">
    <property type="protein sequence ID" value="VYT86821.1"/>
    <property type="molecule type" value="Genomic_DNA"/>
</dbReference>
<dbReference type="InterPro" id="IPR029465">
    <property type="entry name" value="ATPgrasp_TupA"/>
</dbReference>
<evidence type="ECO:0000313" key="1">
    <source>
        <dbReference type="EMBL" id="VYT86821.1"/>
    </source>
</evidence>
<accession>A0A6N3A587</accession>
<dbReference type="AlphaFoldDB" id="A0A6N3A587"/>
<organism evidence="1">
    <name type="scientific">Veillonella dispar</name>
    <dbReference type="NCBI Taxonomy" id="39778"/>
    <lineage>
        <taxon>Bacteria</taxon>
        <taxon>Bacillati</taxon>
        <taxon>Bacillota</taxon>
        <taxon>Negativicutes</taxon>
        <taxon>Veillonellales</taxon>
        <taxon>Veillonellaceae</taxon>
        <taxon>Veillonella</taxon>
    </lineage>
</organism>
<gene>
    <name evidence="1" type="ORF">VDLFYP95_00919</name>
</gene>
<reference evidence="1" key="1">
    <citation type="submission" date="2019-11" db="EMBL/GenBank/DDBJ databases">
        <authorList>
            <person name="Feng L."/>
        </authorList>
    </citation>
    <scope>NUCLEOTIDE SEQUENCE</scope>
    <source>
        <strain evidence="1">VdisparLFYP95</strain>
    </source>
</reference>
<protein>
    <recommendedName>
        <fullName evidence="2">Glycosyl transferase</fullName>
    </recommendedName>
</protein>
<name>A0A6N3A587_9FIRM</name>
<proteinExistence type="predicted"/>